<dbReference type="Proteomes" id="UP001324380">
    <property type="component" value="Chromosome"/>
</dbReference>
<dbReference type="SFLD" id="SFLDS00003">
    <property type="entry name" value="Haloacid_Dehalogenase"/>
    <property type="match status" value="1"/>
</dbReference>
<dbReference type="InterPro" id="IPR041492">
    <property type="entry name" value="HAD_2"/>
</dbReference>
<evidence type="ECO:0000256" key="2">
    <source>
        <dbReference type="ARBA" id="ARBA00006171"/>
    </source>
</evidence>
<evidence type="ECO:0000256" key="5">
    <source>
        <dbReference type="ARBA" id="ARBA00023277"/>
    </source>
</evidence>
<keyword evidence="3" id="KW-0479">Metal-binding</keyword>
<dbReference type="SFLD" id="SFLDG01135">
    <property type="entry name" value="C1.5.6:_HAD__Beta-PGM__Phospha"/>
    <property type="match status" value="1"/>
</dbReference>
<keyword evidence="7" id="KW-1185">Reference proteome</keyword>
<name>A0ABZ0TQZ9_9SPHI</name>
<dbReference type="Gene3D" id="3.40.50.1000">
    <property type="entry name" value="HAD superfamily/HAD-like"/>
    <property type="match status" value="1"/>
</dbReference>
<dbReference type="InterPro" id="IPR023214">
    <property type="entry name" value="HAD_sf"/>
</dbReference>
<dbReference type="Gene3D" id="1.10.150.240">
    <property type="entry name" value="Putative phosphatase, domain 2"/>
    <property type="match status" value="1"/>
</dbReference>
<dbReference type="PANTHER" id="PTHR46193">
    <property type="entry name" value="6-PHOSPHOGLUCONATE PHOSPHATASE"/>
    <property type="match status" value="1"/>
</dbReference>
<dbReference type="Pfam" id="PF13419">
    <property type="entry name" value="HAD_2"/>
    <property type="match status" value="1"/>
</dbReference>
<dbReference type="NCBIfam" id="TIGR01509">
    <property type="entry name" value="HAD-SF-IA-v3"/>
    <property type="match status" value="1"/>
</dbReference>
<dbReference type="EMBL" id="CP139558">
    <property type="protein sequence ID" value="WPU95565.1"/>
    <property type="molecule type" value="Genomic_DNA"/>
</dbReference>
<evidence type="ECO:0000313" key="7">
    <source>
        <dbReference type="Proteomes" id="UP001324380"/>
    </source>
</evidence>
<dbReference type="InterPro" id="IPR036412">
    <property type="entry name" value="HAD-like_sf"/>
</dbReference>
<comment type="similarity">
    <text evidence="2">Belongs to the HAD-like hydrolase superfamily. CbbY/CbbZ/Gph/YieH family.</text>
</comment>
<keyword evidence="5" id="KW-0119">Carbohydrate metabolism</keyword>
<accession>A0ABZ0TQZ9</accession>
<dbReference type="SUPFAM" id="SSF56784">
    <property type="entry name" value="HAD-like"/>
    <property type="match status" value="1"/>
</dbReference>
<comment type="cofactor">
    <cofactor evidence="1">
        <name>Mg(2+)</name>
        <dbReference type="ChEBI" id="CHEBI:18420"/>
    </cofactor>
</comment>
<dbReference type="CDD" id="cd07505">
    <property type="entry name" value="HAD_BPGM-like"/>
    <property type="match status" value="1"/>
</dbReference>
<evidence type="ECO:0000313" key="6">
    <source>
        <dbReference type="EMBL" id="WPU95565.1"/>
    </source>
</evidence>
<reference evidence="6 7" key="1">
    <citation type="submission" date="2023-11" db="EMBL/GenBank/DDBJ databases">
        <title>Analysis of the Genomes of Mucilaginibacter gossypii cycad 4 and M. sabulilitoris SNA2: microbes with the potential for plant growth promotion.</title>
        <authorList>
            <person name="Hirsch A.M."/>
            <person name="Humm E."/>
            <person name="Rubbi M."/>
            <person name="Del Vecchio G."/>
            <person name="Ha S.M."/>
            <person name="Pellegrini M."/>
            <person name="Gunsalus R.P."/>
        </authorList>
    </citation>
    <scope>NUCLEOTIDE SEQUENCE [LARGE SCALE GENOMIC DNA]</scope>
    <source>
        <strain evidence="6 7">SNA2</strain>
    </source>
</reference>
<keyword evidence="4" id="KW-0460">Magnesium</keyword>
<dbReference type="SFLD" id="SFLDG01129">
    <property type="entry name" value="C1.5:_HAD__Beta-PGM__Phosphata"/>
    <property type="match status" value="1"/>
</dbReference>
<evidence type="ECO:0000256" key="3">
    <source>
        <dbReference type="ARBA" id="ARBA00022723"/>
    </source>
</evidence>
<gene>
    <name evidence="6" type="ORF">SNE25_08520</name>
</gene>
<dbReference type="PANTHER" id="PTHR46193:SF18">
    <property type="entry name" value="HEXITOL PHOSPHATASE B"/>
    <property type="match status" value="1"/>
</dbReference>
<protein>
    <submittedName>
        <fullName evidence="6">HAD family phosphatase</fullName>
    </submittedName>
</protein>
<organism evidence="6 7">
    <name type="scientific">Mucilaginibacter sabulilitoris</name>
    <dbReference type="NCBI Taxonomy" id="1173583"/>
    <lineage>
        <taxon>Bacteria</taxon>
        <taxon>Pseudomonadati</taxon>
        <taxon>Bacteroidota</taxon>
        <taxon>Sphingobacteriia</taxon>
        <taxon>Sphingobacteriales</taxon>
        <taxon>Sphingobacteriaceae</taxon>
        <taxon>Mucilaginibacter</taxon>
    </lineage>
</organism>
<dbReference type="InterPro" id="IPR051600">
    <property type="entry name" value="Beta-PGM-like"/>
</dbReference>
<evidence type="ECO:0000256" key="4">
    <source>
        <dbReference type="ARBA" id="ARBA00022842"/>
    </source>
</evidence>
<proteinExistence type="inferred from homology"/>
<dbReference type="RefSeq" id="WP_321564673.1">
    <property type="nucleotide sequence ID" value="NZ_CP139558.1"/>
</dbReference>
<sequence>MKHTKAILFDLDGTLIDSEICHYKCWNSLLALFGKHLEYDVYMKYYSGVALKVNAQKLIEKYRLDITLDEMAEKREAMMLDTFESEDIKQMPYADEIVAHFNQLNVPLVLVTSSSTAEVAVILKKIRIKNVFRHIITRNDVSHAKPHPEPYTRAIQLLGYKPQDCIVIEDTKTGIDSAKSAGITCIAVQPGFTKEFQSTCNADALFEHLKDVQQYISKNYVLESAFC</sequence>
<evidence type="ECO:0000256" key="1">
    <source>
        <dbReference type="ARBA" id="ARBA00001946"/>
    </source>
</evidence>
<dbReference type="InterPro" id="IPR023198">
    <property type="entry name" value="PGP-like_dom2"/>
</dbReference>
<dbReference type="NCBIfam" id="TIGR01549">
    <property type="entry name" value="HAD-SF-IA-v1"/>
    <property type="match status" value="1"/>
</dbReference>
<dbReference type="InterPro" id="IPR006439">
    <property type="entry name" value="HAD-SF_hydro_IA"/>
</dbReference>